<dbReference type="EMBL" id="JASCZI010061107">
    <property type="protein sequence ID" value="MED6137658.1"/>
    <property type="molecule type" value="Genomic_DNA"/>
</dbReference>
<protein>
    <submittedName>
        <fullName evidence="1">Uncharacterized protein</fullName>
    </submittedName>
</protein>
<proteinExistence type="predicted"/>
<name>A0ABU6SP10_9FABA</name>
<comment type="caution">
    <text evidence="1">The sequence shown here is derived from an EMBL/GenBank/DDBJ whole genome shotgun (WGS) entry which is preliminary data.</text>
</comment>
<evidence type="ECO:0000313" key="1">
    <source>
        <dbReference type="EMBL" id="MED6137658.1"/>
    </source>
</evidence>
<organism evidence="1 2">
    <name type="scientific">Stylosanthes scabra</name>
    <dbReference type="NCBI Taxonomy" id="79078"/>
    <lineage>
        <taxon>Eukaryota</taxon>
        <taxon>Viridiplantae</taxon>
        <taxon>Streptophyta</taxon>
        <taxon>Embryophyta</taxon>
        <taxon>Tracheophyta</taxon>
        <taxon>Spermatophyta</taxon>
        <taxon>Magnoliopsida</taxon>
        <taxon>eudicotyledons</taxon>
        <taxon>Gunneridae</taxon>
        <taxon>Pentapetalae</taxon>
        <taxon>rosids</taxon>
        <taxon>fabids</taxon>
        <taxon>Fabales</taxon>
        <taxon>Fabaceae</taxon>
        <taxon>Papilionoideae</taxon>
        <taxon>50 kb inversion clade</taxon>
        <taxon>dalbergioids sensu lato</taxon>
        <taxon>Dalbergieae</taxon>
        <taxon>Pterocarpus clade</taxon>
        <taxon>Stylosanthes</taxon>
    </lineage>
</organism>
<accession>A0ABU6SP10</accession>
<sequence length="62" mass="6973">MKKVADEVIQRSKSNEYYKEELQGLGRAMTKAGAKKANVALKNVFAFCIETGPNLRELKPKM</sequence>
<evidence type="ECO:0000313" key="2">
    <source>
        <dbReference type="Proteomes" id="UP001341840"/>
    </source>
</evidence>
<reference evidence="1 2" key="1">
    <citation type="journal article" date="2023" name="Plants (Basel)">
        <title>Bridging the Gap: Combining Genomics and Transcriptomics Approaches to Understand Stylosanthes scabra, an Orphan Legume from the Brazilian Caatinga.</title>
        <authorList>
            <person name="Ferreira-Neto J.R.C."/>
            <person name="da Silva M.D."/>
            <person name="Binneck E."/>
            <person name="de Melo N.F."/>
            <person name="da Silva R.H."/>
            <person name="de Melo A.L.T.M."/>
            <person name="Pandolfi V."/>
            <person name="Bustamante F.O."/>
            <person name="Brasileiro-Vidal A.C."/>
            <person name="Benko-Iseppon A.M."/>
        </authorList>
    </citation>
    <scope>NUCLEOTIDE SEQUENCE [LARGE SCALE GENOMIC DNA]</scope>
    <source>
        <tissue evidence="1">Leaves</tissue>
    </source>
</reference>
<gene>
    <name evidence="1" type="ORF">PIB30_066990</name>
</gene>
<feature type="non-terminal residue" evidence="1">
    <location>
        <position position="62"/>
    </location>
</feature>
<keyword evidence="2" id="KW-1185">Reference proteome</keyword>
<dbReference type="Proteomes" id="UP001341840">
    <property type="component" value="Unassembled WGS sequence"/>
</dbReference>